<protein>
    <recommendedName>
        <fullName evidence="3">Tyr recombinase domain-containing protein</fullName>
    </recommendedName>
</protein>
<accession>K7A1Y7</accession>
<reference evidence="2" key="1">
    <citation type="journal article" date="2014" name="Environ. Microbiol.">
        <title>Comparative genomics of the marine bacterial genus Glaciecola reveals the high degree of genomic diversity and genomic characteristic for cold adaptation.</title>
        <authorList>
            <person name="Qin Q.L."/>
            <person name="Xie B.B."/>
            <person name="Yu Y."/>
            <person name="Shu Y.L."/>
            <person name="Rong J.C."/>
            <person name="Zhang Y.J."/>
            <person name="Zhao D.L."/>
            <person name="Chen X.L."/>
            <person name="Zhang X.Y."/>
            <person name="Chen B."/>
            <person name="Zhou B.C."/>
            <person name="Zhang Y.Z."/>
        </authorList>
    </citation>
    <scope>NUCLEOTIDE SEQUENCE [LARGE SCALE GENOMIC DNA]</scope>
    <source>
        <strain evidence="2">LMG 21857</strain>
    </source>
</reference>
<sequence>MYNLNDLILQLNQCPSKQHSEIAERFIRGLIVSQYGAQLFLKASKSERKQQYHELLDLLSTECADLSFLPLIQNTLVRILRLTYENKNPTRETPDFSLKIEISSNQVEEVYELVLKEVQDIRSPTPERRLEWALFFCLCSGVCFLELFKELYRILVTVERPVVKIGNLYVIPINYQKDSHFCNVIDEDQLVTQRLFYLDSVAMAAITGFFKVKEQFSPENSSAIRSLSELFARIPAAKDISKLAPKTMLKAFSAWLFRQPGIDLYMWQRGFVEGTVQSASTSLNSLSAQTGHKIKKSQIKHLHVREIAKTKLKTSKVSSAKSDRVTNDNFLKTLRKLIATSRNSISALKIELQKLLEQDISQAQEVMIMWMYKKYEDKEWKKASSAVRHLSVLGHTWLSLTLDVQLETLNDAEITQLYEDMLDDKKSDDQKIYASLSSIITFMSMHLGTPVPDSFEGAHVGCVRTVVINESHFQHLLSDIDKTFSTATEHECLCIKMALILMRRLGLRPHELDLLVSDVDTEGLGEVIIRRNLKSPSSCRVLKLEPFFVMDEYKHFCSFINMRKHQARGSKHQSLFTLDPRFGQTIDFQKLARSCSLLLSGYLGEPTPFYQLRHSALSIIQLVLFGDDELIELFTPFSIEQANKIKTMMDIGDQQDRLYQLSSHAGHLNQGISLSTYCHFSDLLLYQQVRKLDRKFQNNFWFRLSGVRPSTFEKFMRKSPAQVFSQSYTPLEVETFVHECAYQINRLTQKRQGLDIMKNVILTDIKEPTPTLADVDTILRTHDEALNLSRVEKELKIKIVTEALGLNEMWGADILLTAKVIKERPEYTTTKGKSRLYPNNGARLAPSKPSCAAEAEDVEVIERKLAKTKVQDRQVVRQSTDMLFQRMTHGHSEIIFSCPLELSKFFHGIRELIPNGRWFVVLNPNRNKESTDQVDIWTSQSNWPKDTEIVEDSFVSDERRYPHGRLNLHFQHPYANKMTFSVSEVGKHSSNALKYVLHLYAILLGAQKRYQKFEKVNCI</sequence>
<dbReference type="Proteomes" id="UP000006322">
    <property type="component" value="Unassembled WGS sequence"/>
</dbReference>
<proteinExistence type="predicted"/>
<evidence type="ECO:0000313" key="1">
    <source>
        <dbReference type="EMBL" id="GAC34948.1"/>
    </source>
</evidence>
<comment type="caution">
    <text evidence="1">The sequence shown here is derived from an EMBL/GenBank/DDBJ whole genome shotgun (WGS) entry which is preliminary data.</text>
</comment>
<evidence type="ECO:0000313" key="2">
    <source>
        <dbReference type="Proteomes" id="UP000006322"/>
    </source>
</evidence>
<dbReference type="STRING" id="1129793.GPLA_4069"/>
<dbReference type="EMBL" id="BAER01000120">
    <property type="protein sequence ID" value="GAC34948.1"/>
    <property type="molecule type" value="Genomic_DNA"/>
</dbReference>
<name>K7A1Y7_9ALTE</name>
<dbReference type="RefSeq" id="WP_007106712.1">
    <property type="nucleotide sequence ID" value="NZ_BAER01000120.1"/>
</dbReference>
<evidence type="ECO:0008006" key="3">
    <source>
        <dbReference type="Google" id="ProtNLM"/>
    </source>
</evidence>
<keyword evidence="2" id="KW-1185">Reference proteome</keyword>
<gene>
    <name evidence="1" type="ORF">GPLA_4069</name>
</gene>
<dbReference type="AlphaFoldDB" id="K7A1Y7"/>
<dbReference type="OrthoDB" id="9157643at2"/>
<organism evidence="1 2">
    <name type="scientific">Paraglaciecola polaris LMG 21857</name>
    <dbReference type="NCBI Taxonomy" id="1129793"/>
    <lineage>
        <taxon>Bacteria</taxon>
        <taxon>Pseudomonadati</taxon>
        <taxon>Pseudomonadota</taxon>
        <taxon>Gammaproteobacteria</taxon>
        <taxon>Alteromonadales</taxon>
        <taxon>Alteromonadaceae</taxon>
        <taxon>Paraglaciecola</taxon>
    </lineage>
</organism>